<accession>A0A0L6VZ29</accession>
<evidence type="ECO:0000256" key="3">
    <source>
        <dbReference type="ARBA" id="ARBA00022692"/>
    </source>
</evidence>
<dbReference type="RefSeq" id="WP_052218901.1">
    <property type="nucleotide sequence ID" value="NZ_LGTE01000028.1"/>
</dbReference>
<dbReference type="Gene3D" id="3.30.70.1350">
    <property type="entry name" value="Cation efflux protein, cytoplasmic domain"/>
    <property type="match status" value="1"/>
</dbReference>
<keyword evidence="5 6" id="KW-0472">Membrane</keyword>
<evidence type="ECO:0000256" key="4">
    <source>
        <dbReference type="ARBA" id="ARBA00022989"/>
    </source>
</evidence>
<feature type="transmembrane region" description="Helical" evidence="6">
    <location>
        <begin position="76"/>
        <end position="99"/>
    </location>
</feature>
<evidence type="ECO:0000256" key="2">
    <source>
        <dbReference type="ARBA" id="ARBA00022448"/>
    </source>
</evidence>
<dbReference type="InterPro" id="IPR002524">
    <property type="entry name" value="Cation_efflux"/>
</dbReference>
<feature type="domain" description="Cation efflux protein transmembrane" evidence="7">
    <location>
        <begin position="10"/>
        <end position="222"/>
    </location>
</feature>
<keyword evidence="2" id="KW-0813">Transport</keyword>
<reference evidence="9" key="1">
    <citation type="submission" date="2015-07" db="EMBL/GenBank/DDBJ databases">
        <title>Complete Genome of Thermincola ferriacetica strain Z-0001T.</title>
        <authorList>
            <person name="Lusk B."/>
            <person name="Badalamenti J.P."/>
            <person name="Parameswaran P."/>
            <person name="Bond D.R."/>
            <person name="Torres C.I."/>
        </authorList>
    </citation>
    <scope>NUCLEOTIDE SEQUENCE [LARGE SCALE GENOMIC DNA]</scope>
    <source>
        <strain evidence="9">Z-0001</strain>
    </source>
</reference>
<gene>
    <name evidence="8" type="ORF">Tfer_2925</name>
</gene>
<keyword evidence="3 6" id="KW-0812">Transmembrane</keyword>
<evidence type="ECO:0000256" key="6">
    <source>
        <dbReference type="SAM" id="Phobius"/>
    </source>
</evidence>
<proteinExistence type="predicted"/>
<sequence length="326" mass="35049">MSAESKGAIKAALLANGLIAVMKLVGAIMSGSASMLAEFKHSVGDWANGFFLLIGIQQSEKPADNKYNFGHGKKAFFWSFVASLGLLFIGGALSIYGGITKVIHPEPLEHVTLNLGILGLSILFELFSCYKATVAICHEAGDSTKGIRAIGKAFRYLSQSPPATRFVFLEDMAALLGLIIAGIAIGISVAADNTVFDGLASVIIGLILFAIGVTSAKDNMEAITGESADMNTTLEIGNFVKTINHVKDVNKIKSMSVGPNKYLFYLVLEADEHIQLKDLDDLAHEVEFKLKDNFEQVEFAHVMFIADNCTDDWGTHCKNVNGNLPA</sequence>
<feature type="transmembrane region" description="Helical" evidence="6">
    <location>
        <begin position="195"/>
        <end position="213"/>
    </location>
</feature>
<dbReference type="PANTHER" id="PTHR13414">
    <property type="entry name" value="HUEL-CATION TRANSPORTER"/>
    <property type="match status" value="1"/>
</dbReference>
<dbReference type="InterPro" id="IPR058533">
    <property type="entry name" value="Cation_efflux_TM"/>
</dbReference>
<organism evidence="8 9">
    <name type="scientific">Thermincola ferriacetica</name>
    <dbReference type="NCBI Taxonomy" id="281456"/>
    <lineage>
        <taxon>Bacteria</taxon>
        <taxon>Bacillati</taxon>
        <taxon>Bacillota</taxon>
        <taxon>Clostridia</taxon>
        <taxon>Eubacteriales</taxon>
        <taxon>Thermincolaceae</taxon>
        <taxon>Thermincola</taxon>
    </lineage>
</organism>
<dbReference type="SUPFAM" id="SSF161111">
    <property type="entry name" value="Cation efflux protein transmembrane domain-like"/>
    <property type="match status" value="1"/>
</dbReference>
<feature type="transmembrane region" description="Helical" evidence="6">
    <location>
        <begin position="12"/>
        <end position="33"/>
    </location>
</feature>
<evidence type="ECO:0000256" key="1">
    <source>
        <dbReference type="ARBA" id="ARBA00004141"/>
    </source>
</evidence>
<dbReference type="InterPro" id="IPR027469">
    <property type="entry name" value="Cation_efflux_TMD_sf"/>
</dbReference>
<name>A0A0L6VZ29_9FIRM</name>
<comment type="subcellular location">
    <subcellularLocation>
        <location evidence="1">Membrane</location>
        <topology evidence="1">Multi-pass membrane protein</topology>
    </subcellularLocation>
</comment>
<protein>
    <submittedName>
        <fullName evidence="8">Cation diffusion facilitator family transporter</fullName>
    </submittedName>
</protein>
<feature type="transmembrane region" description="Helical" evidence="6">
    <location>
        <begin position="166"/>
        <end position="189"/>
    </location>
</feature>
<dbReference type="PATRIC" id="fig|281456.6.peg.3059"/>
<dbReference type="NCBIfam" id="TIGR01297">
    <property type="entry name" value="CDF"/>
    <property type="match status" value="1"/>
</dbReference>
<dbReference type="GO" id="GO:0006829">
    <property type="term" value="P:zinc ion transport"/>
    <property type="evidence" value="ECO:0007669"/>
    <property type="project" value="InterPro"/>
</dbReference>
<dbReference type="PANTHER" id="PTHR13414:SF9">
    <property type="entry name" value="PROTON-COUPLED ZINC ANTIPORTER SLC30A9, MITOCHONDRIAL"/>
    <property type="match status" value="1"/>
</dbReference>
<dbReference type="GO" id="GO:0008324">
    <property type="term" value="F:monoatomic cation transmembrane transporter activity"/>
    <property type="evidence" value="ECO:0007669"/>
    <property type="project" value="InterPro"/>
</dbReference>
<keyword evidence="4 6" id="KW-1133">Transmembrane helix</keyword>
<dbReference type="Gene3D" id="1.20.1510.10">
    <property type="entry name" value="Cation efflux protein transmembrane domain"/>
    <property type="match status" value="1"/>
</dbReference>
<evidence type="ECO:0000256" key="5">
    <source>
        <dbReference type="ARBA" id="ARBA00023136"/>
    </source>
</evidence>
<dbReference type="Proteomes" id="UP000037175">
    <property type="component" value="Unassembled WGS sequence"/>
</dbReference>
<dbReference type="AlphaFoldDB" id="A0A0L6VZ29"/>
<dbReference type="InterPro" id="IPR040177">
    <property type="entry name" value="SLC30A9"/>
</dbReference>
<comment type="caution">
    <text evidence="8">The sequence shown here is derived from an EMBL/GenBank/DDBJ whole genome shotgun (WGS) entry which is preliminary data.</text>
</comment>
<dbReference type="InterPro" id="IPR036837">
    <property type="entry name" value="Cation_efflux_CTD_sf"/>
</dbReference>
<evidence type="ECO:0000259" key="7">
    <source>
        <dbReference type="Pfam" id="PF01545"/>
    </source>
</evidence>
<dbReference type="SUPFAM" id="SSF160240">
    <property type="entry name" value="Cation efflux protein cytoplasmic domain-like"/>
    <property type="match status" value="1"/>
</dbReference>
<evidence type="ECO:0000313" key="8">
    <source>
        <dbReference type="EMBL" id="KNZ68530.1"/>
    </source>
</evidence>
<dbReference type="Pfam" id="PF01545">
    <property type="entry name" value="Cation_efflux"/>
    <property type="match status" value="1"/>
</dbReference>
<evidence type="ECO:0000313" key="9">
    <source>
        <dbReference type="Proteomes" id="UP000037175"/>
    </source>
</evidence>
<dbReference type="GO" id="GO:0016020">
    <property type="term" value="C:membrane"/>
    <property type="evidence" value="ECO:0007669"/>
    <property type="project" value="UniProtKB-SubCell"/>
</dbReference>
<dbReference type="EMBL" id="LGTE01000028">
    <property type="protein sequence ID" value="KNZ68530.1"/>
    <property type="molecule type" value="Genomic_DNA"/>
</dbReference>
<keyword evidence="9" id="KW-1185">Reference proteome</keyword>